<comment type="caution">
    <text evidence="2">The sequence shown here is derived from an EMBL/GenBank/DDBJ whole genome shotgun (WGS) entry which is preliminary data.</text>
</comment>
<evidence type="ECO:0000313" key="3">
    <source>
        <dbReference type="Proteomes" id="UP000028981"/>
    </source>
</evidence>
<dbReference type="InterPro" id="IPR039758">
    <property type="entry name" value="NAGK-like"/>
</dbReference>
<dbReference type="Gene3D" id="3.30.420.40">
    <property type="match status" value="2"/>
</dbReference>
<dbReference type="STRING" id="46914.JP75_18155"/>
<dbReference type="AlphaFoldDB" id="A0A087LZG4"/>
<gene>
    <name evidence="2" type="ORF">JP75_18155</name>
</gene>
<dbReference type="PANTHER" id="PTHR12862:SF0">
    <property type="entry name" value="N-ACETYL-D-GLUCOSAMINE KINASE"/>
    <property type="match status" value="1"/>
</dbReference>
<dbReference type="InterPro" id="IPR043129">
    <property type="entry name" value="ATPase_NBD"/>
</dbReference>
<feature type="domain" description="ATPase BadF/BadG/BcrA/BcrD type" evidence="1">
    <location>
        <begin position="7"/>
        <end position="289"/>
    </location>
</feature>
<dbReference type="Pfam" id="PF01869">
    <property type="entry name" value="BcrAD_BadFG"/>
    <property type="match status" value="1"/>
</dbReference>
<organism evidence="2 3">
    <name type="scientific">Devosia riboflavina</name>
    <dbReference type="NCBI Taxonomy" id="46914"/>
    <lineage>
        <taxon>Bacteria</taxon>
        <taxon>Pseudomonadati</taxon>
        <taxon>Pseudomonadota</taxon>
        <taxon>Alphaproteobacteria</taxon>
        <taxon>Hyphomicrobiales</taxon>
        <taxon>Devosiaceae</taxon>
        <taxon>Devosia</taxon>
    </lineage>
</organism>
<dbReference type="SUPFAM" id="SSF53067">
    <property type="entry name" value="Actin-like ATPase domain"/>
    <property type="match status" value="2"/>
</dbReference>
<evidence type="ECO:0000313" key="2">
    <source>
        <dbReference type="EMBL" id="KFL30017.1"/>
    </source>
</evidence>
<dbReference type="EMBL" id="JQGC01000017">
    <property type="protein sequence ID" value="KFL30017.1"/>
    <property type="molecule type" value="Genomic_DNA"/>
</dbReference>
<dbReference type="InterPro" id="IPR002731">
    <property type="entry name" value="ATPase_BadF"/>
</dbReference>
<reference evidence="2 3" key="1">
    <citation type="submission" date="2014-08" db="EMBL/GenBank/DDBJ databases">
        <authorList>
            <person name="Hassan Y.I."/>
            <person name="Lepp D."/>
            <person name="Zhou T."/>
        </authorList>
    </citation>
    <scope>NUCLEOTIDE SEQUENCE [LARGE SCALE GENOMIC DNA]</scope>
    <source>
        <strain evidence="2 3">IFO13584</strain>
    </source>
</reference>
<accession>A0A087LZG4</accession>
<dbReference type="Proteomes" id="UP000028981">
    <property type="component" value="Unassembled WGS sequence"/>
</dbReference>
<evidence type="ECO:0000259" key="1">
    <source>
        <dbReference type="Pfam" id="PF01869"/>
    </source>
</evidence>
<proteinExistence type="predicted"/>
<dbReference type="OrthoDB" id="63487at2"/>
<name>A0A087LZG4_9HYPH</name>
<dbReference type="RefSeq" id="WP_035085543.1">
    <property type="nucleotide sequence ID" value="NZ_JQGC01000017.1"/>
</dbReference>
<keyword evidence="3" id="KW-1185">Reference proteome</keyword>
<dbReference type="PANTHER" id="PTHR12862">
    <property type="entry name" value="BADF TYPE ATPASE DOMAIN-CONTAINING PROTEIN"/>
    <property type="match status" value="1"/>
</dbReference>
<dbReference type="GO" id="GO:0045127">
    <property type="term" value="F:N-acetylglucosamine kinase activity"/>
    <property type="evidence" value="ECO:0007669"/>
    <property type="project" value="InterPro"/>
</dbReference>
<protein>
    <submittedName>
        <fullName evidence="2">ATPase</fullName>
    </submittedName>
</protein>
<sequence>MDQLVAGMDVGGTKTQVMVLRGDVVIANETVATSSWRTWRVEDDARGLAEFARRVAGAPLQGLAVGAHGCDSDAQCRALQKALETELGCQVTVVNDSELLVPAAGYVSGIGVVSGTGSIAVSRDGEGHMLAAGGWGWILGDEGSAAAIVREAAKAVRGAIDRNRLDDPLIGSMLAALGTTEVTKLGRLLNEVRGAAEWGRHANMVFDAANNGSALARRVIVEGAEALAGLVRILVDRGANSSIVVAGGTVFARQELLFDTFRTAVRTFSPQSEVVLLTADPVVGAAAMAGRVLTGRPVQRAL</sequence>